<keyword evidence="2" id="KW-1185">Reference proteome</keyword>
<evidence type="ECO:0000313" key="2">
    <source>
        <dbReference type="Proteomes" id="UP000240934"/>
    </source>
</evidence>
<reference evidence="1 2" key="1">
    <citation type="submission" date="2017-10" db="EMBL/GenBank/DDBJ databases">
        <title>Antibacterial composition for extension of chilled fish shelf life and decreasing of risk of food-borne infections, bacteriophage strains for its preparation.</title>
        <authorList>
            <person name="Zulkarneev E.R."/>
            <person name="Aleshkin A.V."/>
            <person name="Rubalsky O.V."/>
            <person name="Kiseleva I.A."/>
            <person name="Rubalskii E.O."/>
            <person name="Lebedev S.N."/>
        </authorList>
    </citation>
    <scope>NUCLEOTIDE SEQUENCE [LARGE SCALE GENOMIC DNA]</scope>
</reference>
<accession>A0A2H4YEQ4</accession>
<dbReference type="EMBL" id="MG250483">
    <property type="protein sequence ID" value="AUE22643.1"/>
    <property type="molecule type" value="Genomic_DNA"/>
</dbReference>
<evidence type="ECO:0000313" key="1">
    <source>
        <dbReference type="EMBL" id="AUE22643.1"/>
    </source>
</evidence>
<proteinExistence type="predicted"/>
<protein>
    <submittedName>
        <fullName evidence="1">Uncharacterized protein</fullName>
    </submittedName>
</protein>
<organism evidence="1 2">
    <name type="scientific">Aeromonas phage Ah1</name>
    <dbReference type="NCBI Taxonomy" id="2053701"/>
    <lineage>
        <taxon>Viruses</taxon>
        <taxon>Duplodnaviria</taxon>
        <taxon>Heunggongvirae</taxon>
        <taxon>Uroviricota</taxon>
        <taxon>Caudoviricetes</taxon>
        <taxon>Pantevenvirales</taxon>
        <taxon>Straboviridae</taxon>
        <taxon>Cinqassovirus</taxon>
        <taxon>Cinqassovirus ah1</taxon>
    </lineage>
</organism>
<name>A0A2H4YEQ4_9CAUD</name>
<dbReference type="Proteomes" id="UP000240934">
    <property type="component" value="Segment"/>
</dbReference>
<gene>
    <name evidence="1" type="ORF">Ah1_00102</name>
</gene>
<sequence>MNLQIVNDQVMMTLPNGEISVTSASVEEVMQMAEYAKVKWYQFWRRRQTVIVIHGSECVKFKI</sequence>